<organism evidence="6 7">
    <name type="scientific">Cuscuta campestris</name>
    <dbReference type="NCBI Taxonomy" id="132261"/>
    <lineage>
        <taxon>Eukaryota</taxon>
        <taxon>Viridiplantae</taxon>
        <taxon>Streptophyta</taxon>
        <taxon>Embryophyta</taxon>
        <taxon>Tracheophyta</taxon>
        <taxon>Spermatophyta</taxon>
        <taxon>Magnoliopsida</taxon>
        <taxon>eudicotyledons</taxon>
        <taxon>Gunneridae</taxon>
        <taxon>Pentapetalae</taxon>
        <taxon>asterids</taxon>
        <taxon>lamiids</taxon>
        <taxon>Solanales</taxon>
        <taxon>Convolvulaceae</taxon>
        <taxon>Cuscuteae</taxon>
        <taxon>Cuscuta</taxon>
        <taxon>Cuscuta subgen. Grammica</taxon>
        <taxon>Cuscuta sect. Cleistogrammica</taxon>
    </lineage>
</organism>
<feature type="compositionally biased region" description="Low complexity" evidence="5">
    <location>
        <begin position="742"/>
        <end position="752"/>
    </location>
</feature>
<dbReference type="AlphaFoldDB" id="A0A484M7X6"/>
<feature type="compositionally biased region" description="Basic and acidic residues" evidence="5">
    <location>
        <begin position="845"/>
        <end position="857"/>
    </location>
</feature>
<keyword evidence="4" id="KW-0653">Protein transport</keyword>
<evidence type="ECO:0000256" key="5">
    <source>
        <dbReference type="SAM" id="MobiDB-lite"/>
    </source>
</evidence>
<dbReference type="InterPro" id="IPR000225">
    <property type="entry name" value="Armadillo"/>
</dbReference>
<name>A0A484M7X6_9ASTE</name>
<evidence type="ECO:0000313" key="7">
    <source>
        <dbReference type="Proteomes" id="UP000595140"/>
    </source>
</evidence>
<evidence type="ECO:0000256" key="2">
    <source>
        <dbReference type="ARBA" id="ARBA00022448"/>
    </source>
</evidence>
<keyword evidence="2" id="KW-0813">Transport</keyword>
<dbReference type="EMBL" id="OOIL02002698">
    <property type="protein sequence ID" value="VFQ84188.1"/>
    <property type="molecule type" value="Genomic_DNA"/>
</dbReference>
<evidence type="ECO:0000256" key="3">
    <source>
        <dbReference type="ARBA" id="ARBA00022737"/>
    </source>
</evidence>
<evidence type="ECO:0000313" key="6">
    <source>
        <dbReference type="EMBL" id="VFQ84188.1"/>
    </source>
</evidence>
<keyword evidence="7" id="KW-1185">Reference proteome</keyword>
<feature type="compositionally biased region" description="Low complexity" evidence="5">
    <location>
        <begin position="580"/>
        <end position="590"/>
    </location>
</feature>
<dbReference type="Proteomes" id="UP000595140">
    <property type="component" value="Unassembled WGS sequence"/>
</dbReference>
<dbReference type="FunFam" id="1.25.10.10:FF:000222">
    <property type="entry name" value="Importin subunit alpha"/>
    <property type="match status" value="1"/>
</dbReference>
<evidence type="ECO:0000256" key="4">
    <source>
        <dbReference type="ARBA" id="ARBA00022927"/>
    </source>
</evidence>
<dbReference type="InterPro" id="IPR011989">
    <property type="entry name" value="ARM-like"/>
</dbReference>
<dbReference type="SMART" id="SM00185">
    <property type="entry name" value="ARM"/>
    <property type="match status" value="7"/>
</dbReference>
<dbReference type="InterPro" id="IPR016024">
    <property type="entry name" value="ARM-type_fold"/>
</dbReference>
<dbReference type="Pfam" id="PF00514">
    <property type="entry name" value="Arm"/>
    <property type="match status" value="3"/>
</dbReference>
<proteinExistence type="inferred from homology"/>
<feature type="region of interest" description="Disordered" evidence="5">
    <location>
        <begin position="575"/>
        <end position="604"/>
    </location>
</feature>
<comment type="similarity">
    <text evidence="1">Belongs to the importin alpha family.</text>
</comment>
<keyword evidence="3" id="KW-0677">Repeat</keyword>
<evidence type="ECO:0008006" key="8">
    <source>
        <dbReference type="Google" id="ProtNLM"/>
    </source>
</evidence>
<sequence>MAGEGAGSHKRDPIKSSVGNVAAQRRRENAVTVGKERREALMRTKRLCRVGVIGDDCDVSLESDMMIDEEQSILEAQTSSSVEQLKLAVSHQGKGAVQKRVNALRELRRLLSRSAYPPVEAALEAGAIPVLVECLSFGSPDEQLLEAAWCLTNIAAGRAEETKALLPALPWLIAHLGEKSSWTVAEQCAWALGNVAGEGEEFRNTLISQGALLPLARMMFPNKGSTVTTAAWALSNLIKGPDPKAATELIRIDGVLDAILRHLKKADVELATEVAWVVVYLSALSDSAAATLARSDLFQILIERLNGTNSLQLLIPVLRTLGNLVAGDTVVTNVFLVAGSEITDAFIQAQVKCLKSEHRILRKEAAWVLSNLAAGSQEHKKLIHSSDALPVLLHLLSTATFDIKKEVAYVLGNLCVGPTNEGSGTPKLILEHLVSLVGRGCLSGFLDLVRSVDIEAARLGLQFLELVLRGTPEGVGPKIVEKEDGIDALERFQFHENEELRGMANELLDKYYGDEYGLEEYPPRLMNFFTKEMAAQLLRASPPPSKCVIPWQILASLQQSSFFYSLSFSKWRNPRRVTKPKQPSSVVPEPSKSENESKSPDRPGEIPFYSNVANSVDLIGFVESPVQFEVLPYDRYVAKTVVVSSGRETVDLEGDSAGPLVSLPRVSIPVVFQDDLAVMVKCHIREDDCLCLSGQLSGAYLSFVAPGNHMNVCLLVQSVNFVGNLKRRKKKPVGNKEGDLSQLENENNAIEQQNEERKGPNKGFRKKTMKVEEWKEWRELINNAKEWKDYRRKKSEGSVKNGHPDFKHTQSGTSLWVCSAPKWILPGLEGLEFNNGPSGKAKANQKQEENGGDEHWKSLVQNPGKWWDNRSHKKYERSENFRHKDSGKRLWLDRAPEWALSKLPPPPKGGKTAS</sequence>
<reference evidence="6 7" key="1">
    <citation type="submission" date="2018-04" db="EMBL/GenBank/DDBJ databases">
        <authorList>
            <person name="Vogel A."/>
        </authorList>
    </citation>
    <scope>NUCLEOTIDE SEQUENCE [LARGE SCALE GENOMIC DNA]</scope>
</reference>
<gene>
    <name evidence="6" type="ORF">CCAM_LOCUS25964</name>
</gene>
<feature type="region of interest" description="Disordered" evidence="5">
    <location>
        <begin position="834"/>
        <end position="868"/>
    </location>
</feature>
<dbReference type="SUPFAM" id="SSF48371">
    <property type="entry name" value="ARM repeat"/>
    <property type="match status" value="1"/>
</dbReference>
<dbReference type="Gene3D" id="1.25.10.10">
    <property type="entry name" value="Leucine-rich Repeat Variant"/>
    <property type="match status" value="1"/>
</dbReference>
<evidence type="ECO:0000256" key="1">
    <source>
        <dbReference type="ARBA" id="ARBA00010394"/>
    </source>
</evidence>
<accession>A0A484M7X6</accession>
<feature type="region of interest" description="Disordered" evidence="5">
    <location>
        <begin position="894"/>
        <end position="914"/>
    </location>
</feature>
<feature type="region of interest" description="Disordered" evidence="5">
    <location>
        <begin position="727"/>
        <end position="765"/>
    </location>
</feature>
<dbReference type="PANTHER" id="PTHR23316">
    <property type="entry name" value="IMPORTIN ALPHA"/>
    <property type="match status" value="1"/>
</dbReference>
<dbReference type="OrthoDB" id="29145at2759"/>
<dbReference type="GO" id="GO:0015031">
    <property type="term" value="P:protein transport"/>
    <property type="evidence" value="ECO:0007669"/>
    <property type="project" value="UniProtKB-KW"/>
</dbReference>
<feature type="region of interest" description="Disordered" evidence="5">
    <location>
        <begin position="1"/>
        <end position="31"/>
    </location>
</feature>
<feature type="compositionally biased region" description="Basic and acidic residues" evidence="5">
    <location>
        <begin position="591"/>
        <end position="604"/>
    </location>
</feature>
<protein>
    <recommendedName>
        <fullName evidence="8">IBB domain-containing protein</fullName>
    </recommendedName>
</protein>